<keyword evidence="2" id="KW-0808">Transferase</keyword>
<keyword evidence="3" id="KW-0949">S-adenosyl-L-methionine</keyword>
<dbReference type="SUPFAM" id="SSF53335">
    <property type="entry name" value="S-adenosyl-L-methionine-dependent methyltransferases"/>
    <property type="match status" value="1"/>
</dbReference>
<dbReference type="Gene3D" id="3.40.50.150">
    <property type="entry name" value="Vaccinia Virus protein VP39"/>
    <property type="match status" value="1"/>
</dbReference>
<dbReference type="CDD" id="cd02440">
    <property type="entry name" value="AdoMet_MTases"/>
    <property type="match status" value="1"/>
</dbReference>
<organism evidence="5 6">
    <name type="scientific">Chlorella sorokiniana</name>
    <name type="common">Freshwater green alga</name>
    <dbReference type="NCBI Taxonomy" id="3076"/>
    <lineage>
        <taxon>Eukaryota</taxon>
        <taxon>Viridiplantae</taxon>
        <taxon>Chlorophyta</taxon>
        <taxon>core chlorophytes</taxon>
        <taxon>Trebouxiophyceae</taxon>
        <taxon>Chlorellales</taxon>
        <taxon>Chlorellaceae</taxon>
        <taxon>Chlorella clade</taxon>
        <taxon>Chlorella</taxon>
    </lineage>
</organism>
<accession>A0A2P6TY82</accession>
<dbReference type="Pfam" id="PF00891">
    <property type="entry name" value="Methyltransf_2"/>
    <property type="match status" value="1"/>
</dbReference>
<name>A0A2P6TY82_CHLSO</name>
<gene>
    <name evidence="5" type="ORF">C2E21_2104</name>
</gene>
<dbReference type="PANTHER" id="PTHR43712">
    <property type="entry name" value="PUTATIVE (AFU_ORTHOLOGUE AFUA_4G14580)-RELATED"/>
    <property type="match status" value="1"/>
</dbReference>
<dbReference type="GO" id="GO:0032259">
    <property type="term" value="P:methylation"/>
    <property type="evidence" value="ECO:0007669"/>
    <property type="project" value="UniProtKB-KW"/>
</dbReference>
<dbReference type="EMBL" id="LHPG02000004">
    <property type="protein sequence ID" value="PRW59016.1"/>
    <property type="molecule type" value="Genomic_DNA"/>
</dbReference>
<dbReference type="GO" id="GO:0008171">
    <property type="term" value="F:O-methyltransferase activity"/>
    <property type="evidence" value="ECO:0007669"/>
    <property type="project" value="InterPro"/>
</dbReference>
<keyword evidence="1 5" id="KW-0489">Methyltransferase</keyword>
<evidence type="ECO:0000313" key="5">
    <source>
        <dbReference type="EMBL" id="PRW59016.1"/>
    </source>
</evidence>
<dbReference type="InterPro" id="IPR016461">
    <property type="entry name" value="COMT-like"/>
</dbReference>
<dbReference type="InterPro" id="IPR001077">
    <property type="entry name" value="COMT_C"/>
</dbReference>
<dbReference type="AlphaFoldDB" id="A0A2P6TY82"/>
<reference evidence="5 6" key="1">
    <citation type="journal article" date="2018" name="Plant J.">
        <title>Genome sequences of Chlorella sorokiniana UTEX 1602 and Micractinium conductrix SAG 241.80: implications to maltose excretion by a green alga.</title>
        <authorList>
            <person name="Arriola M.B."/>
            <person name="Velmurugan N."/>
            <person name="Zhang Y."/>
            <person name="Plunkett M.H."/>
            <person name="Hondzo H."/>
            <person name="Barney B.M."/>
        </authorList>
    </citation>
    <scope>NUCLEOTIDE SEQUENCE [LARGE SCALE GENOMIC DNA]</scope>
    <source>
        <strain evidence="6">UTEX 1602</strain>
    </source>
</reference>
<sequence>MRSMLLTWGDESYWAHENLADSLQLGSPPAFQLQSGGVPYFDWLQQPGNEGRSQAFHRAMAEAARALMNAASLEDYPWHMHAAATHTVADVGGGLGSWLAALLEHEPGLRGALVDLPSVVAGAEELWRRERPQLLGRTSFVGADFFSDLLPPADVYFLRFILHDWPDAEATAILRAVRRAVRPGSSAVLLVQDIVMPALQPGVLFTTLDLQMLAIGGGKERTRQEWEALLAAAGFRLARVHRLRALPSLLEAHPA</sequence>
<proteinExistence type="predicted"/>
<dbReference type="PANTHER" id="PTHR43712:SF2">
    <property type="entry name" value="O-METHYLTRANSFERASE CICE"/>
    <property type="match status" value="1"/>
</dbReference>
<evidence type="ECO:0000256" key="3">
    <source>
        <dbReference type="ARBA" id="ARBA00022691"/>
    </source>
</evidence>
<evidence type="ECO:0000256" key="1">
    <source>
        <dbReference type="ARBA" id="ARBA00022603"/>
    </source>
</evidence>
<evidence type="ECO:0000259" key="4">
    <source>
        <dbReference type="Pfam" id="PF00891"/>
    </source>
</evidence>
<dbReference type="InterPro" id="IPR029063">
    <property type="entry name" value="SAM-dependent_MTases_sf"/>
</dbReference>
<dbReference type="Proteomes" id="UP000239899">
    <property type="component" value="Unassembled WGS sequence"/>
</dbReference>
<dbReference type="STRING" id="3076.A0A2P6TY82"/>
<dbReference type="PROSITE" id="PS51683">
    <property type="entry name" value="SAM_OMT_II"/>
    <property type="match status" value="1"/>
</dbReference>
<evidence type="ECO:0000256" key="2">
    <source>
        <dbReference type="ARBA" id="ARBA00022679"/>
    </source>
</evidence>
<evidence type="ECO:0000313" key="6">
    <source>
        <dbReference type="Proteomes" id="UP000239899"/>
    </source>
</evidence>
<protein>
    <submittedName>
        <fullName evidence="5">Hydroxyneurosporene methyltransferase</fullName>
    </submittedName>
</protein>
<feature type="domain" description="O-methyltransferase C-terminal" evidence="4">
    <location>
        <begin position="18"/>
        <end position="236"/>
    </location>
</feature>
<comment type="caution">
    <text evidence="5">The sequence shown here is derived from an EMBL/GenBank/DDBJ whole genome shotgun (WGS) entry which is preliminary data.</text>
</comment>
<keyword evidence="6" id="KW-1185">Reference proteome</keyword>
<dbReference type="OrthoDB" id="1606438at2759"/>